<dbReference type="PANTHER" id="PTHR11264">
    <property type="entry name" value="URACIL-DNA GLYCOSYLASE"/>
    <property type="match status" value="1"/>
</dbReference>
<dbReference type="InterPro" id="IPR002043">
    <property type="entry name" value="UDG_fam1"/>
</dbReference>
<protein>
    <recommendedName>
        <fullName evidence="7">Uracil-DNA glycosylase</fullName>
        <shortName evidence="7">UDG</shortName>
        <ecNumber evidence="7">3.2.2.27</ecNumber>
    </recommendedName>
</protein>
<feature type="active site" description="Proton acceptor" evidence="7 8">
    <location>
        <position position="146"/>
    </location>
</feature>
<keyword evidence="6 7" id="KW-0539">Nucleus</keyword>
<dbReference type="EC" id="3.2.2.27" evidence="7"/>
<dbReference type="EMBL" id="HG937691">
    <property type="protein sequence ID" value="CDP33283.1"/>
    <property type="molecule type" value="Genomic_DNA"/>
</dbReference>
<accession>A0A060SX41</accession>
<evidence type="ECO:0000256" key="3">
    <source>
        <dbReference type="ARBA" id="ARBA00022801"/>
    </source>
</evidence>
<dbReference type="NCBIfam" id="NF003589">
    <property type="entry name" value="PRK05254.1-2"/>
    <property type="match status" value="1"/>
</dbReference>
<dbReference type="GO" id="GO:0005634">
    <property type="term" value="C:nucleus"/>
    <property type="evidence" value="ECO:0007669"/>
    <property type="project" value="UniProtKB-SubCell"/>
</dbReference>
<feature type="domain" description="Uracil-DNA glycosylase-like" evidence="10">
    <location>
        <begin position="131"/>
        <end position="297"/>
    </location>
</feature>
<dbReference type="GO" id="GO:0004844">
    <property type="term" value="F:uracil DNA N-glycosylase activity"/>
    <property type="evidence" value="ECO:0007669"/>
    <property type="project" value="UniProtKB-UniRule"/>
</dbReference>
<feature type="region of interest" description="Disordered" evidence="9">
    <location>
        <begin position="38"/>
        <end position="60"/>
    </location>
</feature>
<keyword evidence="2 7" id="KW-0227">DNA damage</keyword>
<dbReference type="InterPro" id="IPR036895">
    <property type="entry name" value="Uracil-DNA_glycosylase-like_sf"/>
</dbReference>
<comment type="subcellular location">
    <subcellularLocation>
        <location evidence="7">Mitochondrion</location>
    </subcellularLocation>
    <subcellularLocation>
        <location evidence="7">Nucleus</location>
    </subcellularLocation>
</comment>
<evidence type="ECO:0000256" key="5">
    <source>
        <dbReference type="ARBA" id="ARBA00023204"/>
    </source>
</evidence>
<proteinExistence type="inferred from homology"/>
<organism evidence="11">
    <name type="scientific">Blastobotrys adeninivorans</name>
    <name type="common">Yeast</name>
    <name type="synonym">Arxula adeninivorans</name>
    <dbReference type="NCBI Taxonomy" id="409370"/>
    <lineage>
        <taxon>Eukaryota</taxon>
        <taxon>Fungi</taxon>
        <taxon>Dikarya</taxon>
        <taxon>Ascomycota</taxon>
        <taxon>Saccharomycotina</taxon>
        <taxon>Dipodascomycetes</taxon>
        <taxon>Dipodascales</taxon>
        <taxon>Trichomonascaceae</taxon>
        <taxon>Blastobotrys</taxon>
    </lineage>
</organism>
<sequence length="415" mass="46521">MKRSFVPASIFTLRTFTMTSAKRSASITNFFKPQAKTARPVNGTASPAQSSSSEGARSTSFDKEEWFNKLTPDQQELLQLEKDTLDESWLAVLYPELTKPYFLNLKRKLKQEYESKAVIFPPSKDIYSWSRLTPLHKVKIIILGQDPYHNYNQAHGLAFSVKPPTTPPPSLKNIYKGIQNCYPDFKIPKDGSLIPWATQGVLLLNTCLTVKAHNAFSHANWGWEEFTEKVLEAAIKNRSSGVCFLAWGSPAGKRVDKILPPRQKHQHLVLKCVHPSPLSASRGFFTADHFKTANQWLYDRYGPDGVINWALDPSNVIEGIRKLRMTQAMKEAEKALLEGLSDEEDNATSQGETEVTAKAEKVEVTEKMVEDRASEAKVTQVEVSETVTEEKTGKTNQSSESQEPVPSQSAEKDSN</sequence>
<dbReference type="PhylomeDB" id="A0A060SX41"/>
<evidence type="ECO:0000256" key="6">
    <source>
        <dbReference type="ARBA" id="ARBA00023242"/>
    </source>
</evidence>
<feature type="compositionally biased region" description="Low complexity" evidence="9">
    <location>
        <begin position="394"/>
        <end position="409"/>
    </location>
</feature>
<comment type="catalytic activity">
    <reaction evidence="7">
        <text>Hydrolyzes single-stranded DNA or mismatched double-stranded DNA and polynucleotides, releasing free uracil.</text>
        <dbReference type="EC" id="3.2.2.27"/>
    </reaction>
</comment>
<dbReference type="SMART" id="SM00986">
    <property type="entry name" value="UDG"/>
    <property type="match status" value="1"/>
</dbReference>
<dbReference type="SUPFAM" id="SSF52141">
    <property type="entry name" value="Uracil-DNA glycosylase-like"/>
    <property type="match status" value="1"/>
</dbReference>
<dbReference type="Gene3D" id="3.40.470.10">
    <property type="entry name" value="Uracil-DNA glycosylase-like domain"/>
    <property type="match status" value="1"/>
</dbReference>
<dbReference type="InterPro" id="IPR005122">
    <property type="entry name" value="Uracil-DNA_glycosylase-like"/>
</dbReference>
<evidence type="ECO:0000256" key="8">
    <source>
        <dbReference type="PROSITE-ProRule" id="PRU10072"/>
    </source>
</evidence>
<dbReference type="SMART" id="SM00987">
    <property type="entry name" value="UreE_C"/>
    <property type="match status" value="1"/>
</dbReference>
<comment type="function">
    <text evidence="7">Excises uracil residues from the DNA which can arise as a result of misincorporation of dUMP residues by DNA polymerase or due to deamination of cytosine.</text>
</comment>
<comment type="similarity">
    <text evidence="1 7">Belongs to the uracil-DNA glycosylase (UDG) superfamily. UNG family.</text>
</comment>
<dbReference type="FunFam" id="3.40.470.10:FF:000007">
    <property type="entry name" value="Uracil-DNA glycosylase"/>
    <property type="match status" value="1"/>
</dbReference>
<dbReference type="InterPro" id="IPR018085">
    <property type="entry name" value="Ura-DNA_Glyclase_AS"/>
</dbReference>
<dbReference type="PANTHER" id="PTHR11264:SF0">
    <property type="entry name" value="URACIL-DNA GLYCOSYLASE"/>
    <property type="match status" value="1"/>
</dbReference>
<keyword evidence="4 7" id="KW-0496">Mitochondrion</keyword>
<dbReference type="NCBIfam" id="TIGR00628">
    <property type="entry name" value="ung"/>
    <property type="match status" value="1"/>
</dbReference>
<reference evidence="11" key="2">
    <citation type="submission" date="2014-06" db="EMBL/GenBank/DDBJ databases">
        <title>The complete genome of Blastobotrys (Arxula) adeninivorans LS3 - a yeast of biotechnological interest.</title>
        <authorList>
            <person name="Kunze G."/>
            <person name="Gaillardin C."/>
            <person name="Czernicka M."/>
            <person name="Durrens P."/>
            <person name="Martin T."/>
            <person name="Boer E."/>
            <person name="Gabaldon T."/>
            <person name="Cruz J."/>
            <person name="Talla E."/>
            <person name="Marck C."/>
            <person name="Goffeau A."/>
            <person name="Barbe V."/>
            <person name="Baret P."/>
            <person name="Baronian K."/>
            <person name="Beier S."/>
            <person name="Bleykasten C."/>
            <person name="Bode R."/>
            <person name="Casaregola S."/>
            <person name="Despons L."/>
            <person name="Fairhead C."/>
            <person name="Giersberg M."/>
            <person name="Gierski P."/>
            <person name="Hahnel U."/>
            <person name="Hartmann A."/>
            <person name="Jankowska D."/>
            <person name="Jubin C."/>
            <person name="Jung P."/>
            <person name="Lafontaine I."/>
            <person name="Leh-Louis V."/>
            <person name="Lemaire M."/>
            <person name="Marcet-Houben M."/>
            <person name="Mascher M."/>
            <person name="Morel G."/>
            <person name="Richard G.-F."/>
            <person name="Riechen J."/>
            <person name="Sacerdot C."/>
            <person name="Sarkar A."/>
            <person name="Savel G."/>
            <person name="Schacherer J."/>
            <person name="Sherman D."/>
            <person name="Straub M.-L."/>
            <person name="Stein N."/>
            <person name="Thierry A."/>
            <person name="Trautwein-Schult A."/>
            <person name="Westhof E."/>
            <person name="Worch S."/>
            <person name="Dujon B."/>
            <person name="Souciet J.-L."/>
            <person name="Wincker P."/>
            <person name="Scholz U."/>
            <person name="Neuveglise N."/>
        </authorList>
    </citation>
    <scope>NUCLEOTIDE SEQUENCE</scope>
    <source>
        <strain evidence="11">LS3</strain>
    </source>
</reference>
<feature type="region of interest" description="Disordered" evidence="9">
    <location>
        <begin position="338"/>
        <end position="415"/>
    </location>
</feature>
<gene>
    <name evidence="7" type="primary">UNG1</name>
    <name evidence="11" type="ORF">GNLVRS02_ARAD1A05984g</name>
</gene>
<dbReference type="Pfam" id="PF03167">
    <property type="entry name" value="UDG"/>
    <property type="match status" value="1"/>
</dbReference>
<dbReference type="NCBIfam" id="NF003588">
    <property type="entry name" value="PRK05254.1-1"/>
    <property type="match status" value="1"/>
</dbReference>
<feature type="compositionally biased region" description="Polar residues" evidence="9">
    <location>
        <begin position="43"/>
        <end position="59"/>
    </location>
</feature>
<evidence type="ECO:0000313" key="11">
    <source>
        <dbReference type="EMBL" id="CDP33283.1"/>
    </source>
</evidence>
<evidence type="ECO:0000256" key="7">
    <source>
        <dbReference type="HAMAP-Rule" id="MF_03166"/>
    </source>
</evidence>
<evidence type="ECO:0000256" key="9">
    <source>
        <dbReference type="SAM" id="MobiDB-lite"/>
    </source>
</evidence>
<dbReference type="PROSITE" id="PS00130">
    <property type="entry name" value="U_DNA_GLYCOSYLASE"/>
    <property type="match status" value="1"/>
</dbReference>
<evidence type="ECO:0000259" key="10">
    <source>
        <dbReference type="SMART" id="SM00986"/>
    </source>
</evidence>
<keyword evidence="5 7" id="KW-0234">DNA repair</keyword>
<dbReference type="NCBIfam" id="NF003592">
    <property type="entry name" value="PRK05254.1-5"/>
    <property type="match status" value="1"/>
</dbReference>
<feature type="compositionally biased region" description="Low complexity" evidence="9">
    <location>
        <begin position="377"/>
        <end position="386"/>
    </location>
</feature>
<feature type="compositionally biased region" description="Basic and acidic residues" evidence="9">
    <location>
        <begin position="355"/>
        <end position="375"/>
    </location>
</feature>
<dbReference type="CDD" id="cd10027">
    <property type="entry name" value="UDG-F1-like"/>
    <property type="match status" value="1"/>
</dbReference>
<dbReference type="AlphaFoldDB" id="A0A060SX41"/>
<dbReference type="GO" id="GO:0097510">
    <property type="term" value="P:base-excision repair, AP site formation via deaminated base removal"/>
    <property type="evidence" value="ECO:0007669"/>
    <property type="project" value="TreeGrafter"/>
</dbReference>
<keyword evidence="3 7" id="KW-0378">Hydrolase</keyword>
<evidence type="ECO:0000256" key="1">
    <source>
        <dbReference type="ARBA" id="ARBA00008184"/>
    </source>
</evidence>
<dbReference type="GO" id="GO:0005739">
    <property type="term" value="C:mitochondrion"/>
    <property type="evidence" value="ECO:0007669"/>
    <property type="project" value="UniProtKB-SubCell"/>
</dbReference>
<reference evidence="11" key="1">
    <citation type="submission" date="2014-02" db="EMBL/GenBank/DDBJ databases">
        <authorList>
            <person name="Genoscope - CEA"/>
        </authorList>
    </citation>
    <scope>NUCLEOTIDE SEQUENCE</scope>
    <source>
        <strain evidence="11">LS3</strain>
    </source>
</reference>
<evidence type="ECO:0000256" key="4">
    <source>
        <dbReference type="ARBA" id="ARBA00023128"/>
    </source>
</evidence>
<evidence type="ECO:0000256" key="2">
    <source>
        <dbReference type="ARBA" id="ARBA00022763"/>
    </source>
</evidence>
<dbReference type="HAMAP" id="MF_00148">
    <property type="entry name" value="UDG"/>
    <property type="match status" value="1"/>
</dbReference>
<name>A0A060SX41_BLAAD</name>